<keyword evidence="1" id="KW-1133">Transmembrane helix</keyword>
<dbReference type="Gene3D" id="3.30.2090.10">
    <property type="entry name" value="Multidrug efflux transporter AcrB TolC docking domain, DN and DC subdomains"/>
    <property type="match status" value="2"/>
</dbReference>
<dbReference type="PRINTS" id="PR00702">
    <property type="entry name" value="ACRIFLAVINRP"/>
</dbReference>
<name>A0A1M5NH57_9GAMM</name>
<dbReference type="SUPFAM" id="SSF82693">
    <property type="entry name" value="Multidrug efflux transporter AcrB pore domain, PN1, PN2, PC1 and PC2 subdomains"/>
    <property type="match status" value="3"/>
</dbReference>
<dbReference type="Proteomes" id="UP000184268">
    <property type="component" value="Unassembled WGS sequence"/>
</dbReference>
<dbReference type="Gene3D" id="3.30.70.1320">
    <property type="entry name" value="Multidrug efflux transporter AcrB pore domain like"/>
    <property type="match status" value="1"/>
</dbReference>
<dbReference type="PANTHER" id="PTHR32063:SF18">
    <property type="entry name" value="CATION EFFLUX SYSTEM PROTEIN"/>
    <property type="match status" value="1"/>
</dbReference>
<feature type="transmembrane region" description="Helical" evidence="1">
    <location>
        <begin position="523"/>
        <end position="541"/>
    </location>
</feature>
<gene>
    <name evidence="2" type="ORF">SAMN02745129_1042</name>
</gene>
<feature type="transmembrane region" description="Helical" evidence="1">
    <location>
        <begin position="956"/>
        <end position="976"/>
    </location>
</feature>
<dbReference type="EMBL" id="FQXG01000001">
    <property type="protein sequence ID" value="SHG88539.1"/>
    <property type="molecule type" value="Genomic_DNA"/>
</dbReference>
<feature type="transmembrane region" description="Helical" evidence="1">
    <location>
        <begin position="982"/>
        <end position="1002"/>
    </location>
</feature>
<feature type="transmembrane region" description="Helical" evidence="1">
    <location>
        <begin position="465"/>
        <end position="488"/>
    </location>
</feature>
<feature type="transmembrane region" description="Helical" evidence="1">
    <location>
        <begin position="334"/>
        <end position="353"/>
    </location>
</feature>
<feature type="transmembrane region" description="Helical" evidence="1">
    <location>
        <begin position="907"/>
        <end position="928"/>
    </location>
</feature>
<dbReference type="GO" id="GO:0042910">
    <property type="term" value="F:xenobiotic transmembrane transporter activity"/>
    <property type="evidence" value="ECO:0007669"/>
    <property type="project" value="TreeGrafter"/>
</dbReference>
<reference evidence="2 3" key="1">
    <citation type="submission" date="2016-11" db="EMBL/GenBank/DDBJ databases">
        <authorList>
            <person name="Jaros S."/>
            <person name="Januszkiewicz K."/>
            <person name="Wedrychowicz H."/>
        </authorList>
    </citation>
    <scope>NUCLEOTIDE SEQUENCE [LARGE SCALE GENOMIC DNA]</scope>
    <source>
        <strain evidence="2 3">DSM 16917</strain>
    </source>
</reference>
<accession>A0A1M5NH57</accession>
<evidence type="ECO:0000313" key="3">
    <source>
        <dbReference type="Proteomes" id="UP000184268"/>
    </source>
</evidence>
<dbReference type="Pfam" id="PF00873">
    <property type="entry name" value="ACR_tran"/>
    <property type="match status" value="1"/>
</dbReference>
<dbReference type="RefSeq" id="WP_067654712.1">
    <property type="nucleotide sequence ID" value="NZ_FQXG01000001.1"/>
</dbReference>
<feature type="transmembrane region" description="Helical" evidence="1">
    <location>
        <begin position="12"/>
        <end position="29"/>
    </location>
</feature>
<feature type="transmembrane region" description="Helical" evidence="1">
    <location>
        <begin position="391"/>
        <end position="414"/>
    </location>
</feature>
<dbReference type="Gene3D" id="3.30.70.1430">
    <property type="entry name" value="Multidrug efflux transporter AcrB pore domain"/>
    <property type="match status" value="2"/>
</dbReference>
<dbReference type="Gene3D" id="1.20.1640.10">
    <property type="entry name" value="Multidrug efflux transporter AcrB transmembrane domain"/>
    <property type="match status" value="2"/>
</dbReference>
<proteinExistence type="predicted"/>
<keyword evidence="3" id="KW-1185">Reference proteome</keyword>
<dbReference type="STRING" id="299255.SAMN02745129_1042"/>
<feature type="transmembrane region" description="Helical" evidence="1">
    <location>
        <begin position="360"/>
        <end position="379"/>
    </location>
</feature>
<sequence>MNIAQSAIAKRTTTWVLVLLVLLGGWISYEKLGRFEDPEFVIRQAVVATQYPGATAQEVDNEITDVIVGALMGMQEVHEITSTSKPGVSEVIVEMDRAFTSGEAEIQQVWDKLRRKVADAAMALPPGAGQPYVNDDFGDVYAMYYAVTGEGYSFKQIQDYVDMLARELSLVPGVATVATQAEQAEQIFVEVDSARAKALGISLDQVYDVLAKQNSVTMAGTLQTGSMNVNVIPVASVSDFDDLKQLQIALNDSVVRLGDIATVTRGYADMTELVRFNGQPAIGLGISNVSGGNVVVMGDAVQARLAELDDRRPVGMTLNPISLQSVSVAEAVDAFVLNLIAAVVIVFTVLFFFLGLRSSVIIGGVLVLTVAGTLIVMLIDDIAMQRISLGALIIALGMLVDNAIVVTDGVLTRLQKDPSADRKQVIGEVVKATQWPLLGGTVVGILAFSAIGLSPSNMGEYAGSLFWVILYSMMLSWIFAITVVPLLCHDFLTVKADQAQKPSRILNAYKAFLVWVLHNRKKSLATILTVMVLGVLSLQFVPPGFMPESERPQFVVDINLPQGSDFQRTAELVAQIEQDVLAEEGVSGVTSFIGAGGLRFMLIYSPEPANTAYAQLLVDVDEFERITPLIEQLNQQLSARYPDAAIMAWKFMLGPGGGKKIEAAFSGPDAAVLRQLSEQAKSIMASNPMLMAVQDDWRDQVPTLRPVYDAQSAQRLGLTTQEINAAIAQTLNGREVGVYREGNDLIPILARAPEAERQHQRAVENTEVFSPSLGSHVQVAQLVESVNVTFEDGLIKRIDRVPTIKAQADPANGVLSFEAFESIRAQLESELTLPAGYSLQWHGEYKDAKEGNEGLAISAPYGFAAMVLAVVFMFNGIRQALVIWLTVPLALVGVSAGLVLFQTPFEFMATLGTLSLVGMMVKNAIVLVDQADQDVKAGITPYDAIIGAALSRARPVVLGATTTILGVAPLVGDAFFKSMSAVIMVGLLVATVLTLVVIPLYYSLIFRVKNPA</sequence>
<dbReference type="InterPro" id="IPR027463">
    <property type="entry name" value="AcrB_DN_DC_subdom"/>
</dbReference>
<dbReference type="Gene3D" id="3.30.70.1440">
    <property type="entry name" value="Multidrug efflux transporter AcrB pore domain"/>
    <property type="match status" value="1"/>
</dbReference>
<dbReference type="SUPFAM" id="SSF82866">
    <property type="entry name" value="Multidrug efflux transporter AcrB transmembrane domain"/>
    <property type="match status" value="2"/>
</dbReference>
<feature type="transmembrane region" description="Helical" evidence="1">
    <location>
        <begin position="435"/>
        <end position="453"/>
    </location>
</feature>
<keyword evidence="1" id="KW-0472">Membrane</keyword>
<dbReference type="InterPro" id="IPR001036">
    <property type="entry name" value="Acrflvin-R"/>
</dbReference>
<protein>
    <submittedName>
        <fullName evidence="2">Multidrug efflux pump subunit AcrB</fullName>
    </submittedName>
</protein>
<dbReference type="GO" id="GO:0005886">
    <property type="term" value="C:plasma membrane"/>
    <property type="evidence" value="ECO:0007669"/>
    <property type="project" value="TreeGrafter"/>
</dbReference>
<organism evidence="2 3">
    <name type="scientific">Ferrimonas marina</name>
    <dbReference type="NCBI Taxonomy" id="299255"/>
    <lineage>
        <taxon>Bacteria</taxon>
        <taxon>Pseudomonadati</taxon>
        <taxon>Pseudomonadota</taxon>
        <taxon>Gammaproteobacteria</taxon>
        <taxon>Alteromonadales</taxon>
        <taxon>Ferrimonadaceae</taxon>
        <taxon>Ferrimonas</taxon>
    </lineage>
</organism>
<dbReference type="AlphaFoldDB" id="A0A1M5NH57"/>
<dbReference type="OrthoDB" id="9757940at2"/>
<keyword evidence="1" id="KW-0812">Transmembrane</keyword>
<evidence type="ECO:0000313" key="2">
    <source>
        <dbReference type="EMBL" id="SHG88539.1"/>
    </source>
</evidence>
<evidence type="ECO:0000256" key="1">
    <source>
        <dbReference type="SAM" id="Phobius"/>
    </source>
</evidence>
<dbReference type="SUPFAM" id="SSF82714">
    <property type="entry name" value="Multidrug efflux transporter AcrB TolC docking domain, DN and DC subdomains"/>
    <property type="match status" value="2"/>
</dbReference>
<feature type="transmembrane region" description="Helical" evidence="1">
    <location>
        <begin position="881"/>
        <end position="901"/>
    </location>
</feature>
<feature type="transmembrane region" description="Helical" evidence="1">
    <location>
        <begin position="855"/>
        <end position="874"/>
    </location>
</feature>
<dbReference type="PANTHER" id="PTHR32063">
    <property type="match status" value="1"/>
</dbReference>